<reference evidence="1 2" key="1">
    <citation type="submission" date="2019-01" db="EMBL/GenBank/DDBJ databases">
        <title>Genome sequence of Bacillus glycinifermentans SRCM103574.</title>
        <authorList>
            <person name="Kong H.-J."/>
            <person name="Jeong S.-Y."/>
            <person name="Jeong D.-Y."/>
        </authorList>
    </citation>
    <scope>NUCLEOTIDE SEQUENCE [LARGE SCALE GENOMIC DNA]</scope>
    <source>
        <strain evidence="1 2">SRCM103574</strain>
    </source>
</reference>
<organism evidence="1 2">
    <name type="scientific">Bacillus glycinifermentans</name>
    <dbReference type="NCBI Taxonomy" id="1664069"/>
    <lineage>
        <taxon>Bacteria</taxon>
        <taxon>Bacillati</taxon>
        <taxon>Bacillota</taxon>
        <taxon>Bacilli</taxon>
        <taxon>Bacillales</taxon>
        <taxon>Bacillaceae</taxon>
        <taxon>Bacillus</taxon>
    </lineage>
</organism>
<protein>
    <submittedName>
        <fullName evidence="1">Uncharacterized protein</fullName>
    </submittedName>
</protein>
<dbReference type="Proteomes" id="UP000288675">
    <property type="component" value="Chromosome"/>
</dbReference>
<evidence type="ECO:0000313" key="1">
    <source>
        <dbReference type="EMBL" id="QAT66409.1"/>
    </source>
</evidence>
<dbReference type="GeneID" id="82854350"/>
<name>A0AAJ3YZZ0_9BACI</name>
<dbReference type="AlphaFoldDB" id="A0AAJ3YZZ0"/>
<accession>A0AAJ3YZZ0</accession>
<dbReference type="KEGG" id="bgy:BGLY_3366"/>
<dbReference type="RefSeq" id="WP_046131949.1">
    <property type="nucleotide sequence ID" value="NZ_CP035232.1"/>
</dbReference>
<dbReference type="EMBL" id="CP035232">
    <property type="protein sequence ID" value="QAT66409.1"/>
    <property type="molecule type" value="Genomic_DNA"/>
</dbReference>
<evidence type="ECO:0000313" key="2">
    <source>
        <dbReference type="Proteomes" id="UP000288675"/>
    </source>
</evidence>
<gene>
    <name evidence="1" type="ORF">EQZ20_16890</name>
</gene>
<proteinExistence type="predicted"/>
<sequence length="103" mass="12059">MKFKGFKKFEKKLEKMSKAAKDLQGTNEVPLNELLTEAFLRKHTGFSSLEEFESHEMFSKYPTFQEIPDHELDTYVSSNSKFANWREMLDTAGKEYVVRKLGL</sequence>